<dbReference type="Gene3D" id="1.10.287.1060">
    <property type="entry name" value="ESAT-6-like"/>
    <property type="match status" value="1"/>
</dbReference>
<dbReference type="InterPro" id="IPR036689">
    <property type="entry name" value="ESAT-6-like_sf"/>
</dbReference>
<protein>
    <recommendedName>
        <fullName evidence="1">ESAT-6-like protein</fullName>
    </recommendedName>
</protein>
<comment type="similarity">
    <text evidence="1">Belongs to the WXG100 family.</text>
</comment>
<sequence length="105" mass="11165">MSDGVSVDPAEVHSAANWLESSAREFTDDLDKFMREVRSFIGGDWQGGAAGSHHDAWDDWEKGARQVIAGLEHDAAALHMAARGYAGTDRNNADAIGRAGGPEAV</sequence>
<dbReference type="SUPFAM" id="SSF140453">
    <property type="entry name" value="EsxAB dimer-like"/>
    <property type="match status" value="1"/>
</dbReference>
<dbReference type="InterPro" id="IPR010310">
    <property type="entry name" value="T7SS_ESAT-6-like"/>
</dbReference>
<gene>
    <name evidence="2" type="ORF">F6W96_09815</name>
</gene>
<dbReference type="Proteomes" id="UP000500953">
    <property type="component" value="Chromosome"/>
</dbReference>
<reference evidence="2 3" key="1">
    <citation type="journal article" date="2019" name="ACS Chem. Biol.">
        <title>Identification and Mobilization of a Cryptic Antibiotic Biosynthesis Gene Locus from a Human-Pathogenic Nocardia Isolate.</title>
        <authorList>
            <person name="Herisse M."/>
            <person name="Ishida K."/>
            <person name="Porter J.L."/>
            <person name="Howden B."/>
            <person name="Hertweck C."/>
            <person name="Stinear T.P."/>
            <person name="Pidot S.J."/>
        </authorList>
    </citation>
    <scope>NUCLEOTIDE SEQUENCE [LARGE SCALE GENOMIC DNA]</scope>
    <source>
        <strain evidence="2 3">AUSMDU00012715</strain>
    </source>
</reference>
<evidence type="ECO:0000256" key="1">
    <source>
        <dbReference type="RuleBase" id="RU362001"/>
    </source>
</evidence>
<organism evidence="2 3">
    <name type="scientific">Nocardia terpenica</name>
    <dbReference type="NCBI Taxonomy" id="455432"/>
    <lineage>
        <taxon>Bacteria</taxon>
        <taxon>Bacillati</taxon>
        <taxon>Actinomycetota</taxon>
        <taxon>Actinomycetes</taxon>
        <taxon>Mycobacteriales</taxon>
        <taxon>Nocardiaceae</taxon>
        <taxon>Nocardia</taxon>
    </lineage>
</organism>
<name>A0A6G9YZB2_9NOCA</name>
<evidence type="ECO:0000313" key="3">
    <source>
        <dbReference type="Proteomes" id="UP000500953"/>
    </source>
</evidence>
<proteinExistence type="inferred from homology"/>
<dbReference type="AlphaFoldDB" id="A0A6G9YZB2"/>
<dbReference type="RefSeq" id="WP_167485867.1">
    <property type="nucleotide sequence ID" value="NZ_CP046173.1"/>
</dbReference>
<dbReference type="EMBL" id="CP046173">
    <property type="protein sequence ID" value="QIS18542.1"/>
    <property type="molecule type" value="Genomic_DNA"/>
</dbReference>
<evidence type="ECO:0000313" key="2">
    <source>
        <dbReference type="EMBL" id="QIS18542.1"/>
    </source>
</evidence>
<dbReference type="NCBIfam" id="TIGR03930">
    <property type="entry name" value="WXG100_ESAT6"/>
    <property type="match status" value="1"/>
</dbReference>
<dbReference type="Pfam" id="PF06013">
    <property type="entry name" value="WXG100"/>
    <property type="match status" value="1"/>
</dbReference>
<accession>A0A6G9YZB2</accession>